<dbReference type="InterPro" id="IPR007000">
    <property type="entry name" value="PLipase_B-like"/>
</dbReference>
<dbReference type="VEuPathDB" id="VectorBase:ISCP_026376"/>
<name>B7PTI8_IXOSC</name>
<dbReference type="EnsemblMetazoa" id="ISCW007955-RA">
    <property type="protein sequence ID" value="ISCW007955-PA"/>
    <property type="gene ID" value="ISCW007955"/>
</dbReference>
<keyword evidence="4 7" id="KW-0442">Lipid degradation</keyword>
<organism>
    <name type="scientific">Ixodes scapularis</name>
    <name type="common">Black-legged tick</name>
    <name type="synonym">Deer tick</name>
    <dbReference type="NCBI Taxonomy" id="6945"/>
    <lineage>
        <taxon>Eukaryota</taxon>
        <taxon>Metazoa</taxon>
        <taxon>Ecdysozoa</taxon>
        <taxon>Arthropoda</taxon>
        <taxon>Chelicerata</taxon>
        <taxon>Arachnida</taxon>
        <taxon>Acari</taxon>
        <taxon>Parasitiformes</taxon>
        <taxon>Ixodida</taxon>
        <taxon>Ixodoidea</taxon>
        <taxon>Ixodidae</taxon>
        <taxon>Ixodinae</taxon>
        <taxon>Ixodes</taxon>
    </lineage>
</organism>
<evidence type="ECO:0000256" key="6">
    <source>
        <dbReference type="ARBA" id="ARBA00023180"/>
    </source>
</evidence>
<keyword evidence="5 7" id="KW-0443">Lipid metabolism</keyword>
<dbReference type="Proteomes" id="UP000001555">
    <property type="component" value="Unassembled WGS sequence"/>
</dbReference>
<evidence type="ECO:0000313" key="10">
    <source>
        <dbReference type="Proteomes" id="UP000001555"/>
    </source>
</evidence>
<evidence type="ECO:0000256" key="5">
    <source>
        <dbReference type="ARBA" id="ARBA00023098"/>
    </source>
</evidence>
<dbReference type="GO" id="GO:0016042">
    <property type="term" value="P:lipid catabolic process"/>
    <property type="evidence" value="ECO:0007669"/>
    <property type="project" value="UniProtKB-KW"/>
</dbReference>
<keyword evidence="2" id="KW-0732">Signal</keyword>
<evidence type="ECO:0000313" key="9">
    <source>
        <dbReference type="EnsemblMetazoa" id="ISCW007955-PA"/>
    </source>
</evidence>
<comment type="function">
    <text evidence="7">Putative phospholipase.</text>
</comment>
<proteinExistence type="inferred from homology"/>
<dbReference type="InParanoid" id="B7PTI8"/>
<evidence type="ECO:0000313" key="8">
    <source>
        <dbReference type="EMBL" id="EEC09910.1"/>
    </source>
</evidence>
<dbReference type="Gene3D" id="3.60.60.20">
    <property type="match status" value="1"/>
</dbReference>
<reference evidence="9" key="2">
    <citation type="submission" date="2020-05" db="UniProtKB">
        <authorList>
            <consortium name="EnsemblMetazoa"/>
        </authorList>
    </citation>
    <scope>IDENTIFICATION</scope>
    <source>
        <strain evidence="9">wikel</strain>
    </source>
</reference>
<evidence type="ECO:0000256" key="3">
    <source>
        <dbReference type="ARBA" id="ARBA00022801"/>
    </source>
</evidence>
<keyword evidence="10" id="KW-1185">Reference proteome</keyword>
<evidence type="ECO:0000256" key="2">
    <source>
        <dbReference type="ARBA" id="ARBA00022729"/>
    </source>
</evidence>
<dbReference type="AlphaFoldDB" id="B7PTI8"/>
<dbReference type="EMBL" id="DS785879">
    <property type="protein sequence ID" value="EEC09910.1"/>
    <property type="molecule type" value="Genomic_DNA"/>
</dbReference>
<dbReference type="PaxDb" id="6945-B7PTI8"/>
<dbReference type="Pfam" id="PF04916">
    <property type="entry name" value="Phospholip_B"/>
    <property type="match status" value="1"/>
</dbReference>
<keyword evidence="6" id="KW-0325">Glycoprotein</keyword>
<sequence length="59" mass="6767">MKLTNSRLFADLMFTAVAGPTYNPLPPFRWSTSGLKDRHDGQPDLWQFTPFTHKWGTGK</sequence>
<dbReference type="EMBL" id="ABJB010102467">
    <property type="status" value="NOT_ANNOTATED_CDS"/>
    <property type="molecule type" value="Genomic_DNA"/>
</dbReference>
<dbReference type="VEuPathDB" id="VectorBase:ISCW007955"/>
<accession>B7PTI8</accession>
<dbReference type="EC" id="3.1.1.-" evidence="7"/>
<keyword evidence="3 7" id="KW-0378">Hydrolase</keyword>
<evidence type="ECO:0000256" key="7">
    <source>
        <dbReference type="RuleBase" id="RU364138"/>
    </source>
</evidence>
<evidence type="ECO:0000256" key="4">
    <source>
        <dbReference type="ARBA" id="ARBA00022963"/>
    </source>
</evidence>
<dbReference type="OrthoDB" id="443524at2759"/>
<comment type="similarity">
    <text evidence="1 7">Belongs to the phospholipase B-like family.</text>
</comment>
<dbReference type="InterPro" id="IPR043042">
    <property type="entry name" value="PLipase_B-like_dom3"/>
</dbReference>
<reference evidence="8 10" key="1">
    <citation type="submission" date="2008-03" db="EMBL/GenBank/DDBJ databases">
        <title>Annotation of Ixodes scapularis.</title>
        <authorList>
            <consortium name="Ixodes scapularis Genome Project Consortium"/>
            <person name="Caler E."/>
            <person name="Hannick L.I."/>
            <person name="Bidwell S."/>
            <person name="Joardar V."/>
            <person name="Thiagarajan M."/>
            <person name="Amedeo P."/>
            <person name="Galinsky K.J."/>
            <person name="Schobel S."/>
            <person name="Inman J."/>
            <person name="Hostetler J."/>
            <person name="Miller J."/>
            <person name="Hammond M."/>
            <person name="Megy K."/>
            <person name="Lawson D."/>
            <person name="Kodira C."/>
            <person name="Sutton G."/>
            <person name="Meyer J."/>
            <person name="Hill C.A."/>
            <person name="Birren B."/>
            <person name="Nene V."/>
            <person name="Collins F."/>
            <person name="Alarcon-Chaidez F."/>
            <person name="Wikel S."/>
            <person name="Strausberg R."/>
        </authorList>
    </citation>
    <scope>NUCLEOTIDE SEQUENCE [LARGE SCALE GENOMIC DNA]</scope>
    <source>
        <strain evidence="10">Wikel</strain>
        <strain evidence="8">Wikel colony</strain>
    </source>
</reference>
<dbReference type="HOGENOM" id="CLU_2963337_0_0_1"/>
<evidence type="ECO:0000256" key="1">
    <source>
        <dbReference type="ARBA" id="ARBA00007835"/>
    </source>
</evidence>
<dbReference type="GO" id="GO:0004620">
    <property type="term" value="F:phospholipase activity"/>
    <property type="evidence" value="ECO:0007669"/>
    <property type="project" value="InterPro"/>
</dbReference>
<protein>
    <recommendedName>
        <fullName evidence="7">Phospholipase B-like</fullName>
        <ecNumber evidence="7">3.1.1.-</ecNumber>
    </recommendedName>
</protein>
<dbReference type="VEuPathDB" id="VectorBase:ISCI007955"/>
<gene>
    <name evidence="8" type="ORF">IscW_ISCW007955</name>
</gene>